<protein>
    <submittedName>
        <fullName evidence="2">Uncharacterized protein</fullName>
    </submittedName>
</protein>
<sequence length="94" mass="10363">MSASFIFFILQLSLSLPLELYLVVPHVLFYLPSGEVREQEASVRSLMALQIGPCCSPVHRSQVKSVIMLSQSDGEVLEEQEEGIKPVVVESGTD</sequence>
<accession>A0AAN8PMW2</accession>
<dbReference type="AlphaFoldDB" id="A0AAN8PMW2"/>
<organism evidence="2 3">
    <name type="scientific">Polyplax serrata</name>
    <name type="common">Common mouse louse</name>
    <dbReference type="NCBI Taxonomy" id="468196"/>
    <lineage>
        <taxon>Eukaryota</taxon>
        <taxon>Metazoa</taxon>
        <taxon>Ecdysozoa</taxon>
        <taxon>Arthropoda</taxon>
        <taxon>Hexapoda</taxon>
        <taxon>Insecta</taxon>
        <taxon>Pterygota</taxon>
        <taxon>Neoptera</taxon>
        <taxon>Paraneoptera</taxon>
        <taxon>Psocodea</taxon>
        <taxon>Troctomorpha</taxon>
        <taxon>Phthiraptera</taxon>
        <taxon>Anoplura</taxon>
        <taxon>Polyplacidae</taxon>
        <taxon>Polyplax</taxon>
    </lineage>
</organism>
<comment type="caution">
    <text evidence="2">The sequence shown here is derived from an EMBL/GenBank/DDBJ whole genome shotgun (WGS) entry which is preliminary data.</text>
</comment>
<dbReference type="EMBL" id="JAWJWE010000003">
    <property type="protein sequence ID" value="KAK6639381.1"/>
    <property type="molecule type" value="Genomic_DNA"/>
</dbReference>
<reference evidence="2 3" key="1">
    <citation type="submission" date="2023-10" db="EMBL/GenBank/DDBJ databases">
        <title>Genomes of two closely related lineages of the louse Polyplax serrata with different host specificities.</title>
        <authorList>
            <person name="Martinu J."/>
            <person name="Tarabai H."/>
            <person name="Stefka J."/>
            <person name="Hypsa V."/>
        </authorList>
    </citation>
    <scope>NUCLEOTIDE SEQUENCE [LARGE SCALE GENOMIC DNA]</scope>
    <source>
        <strain evidence="2">HR10_N</strain>
    </source>
</reference>
<name>A0AAN8PMW2_POLSC</name>
<proteinExistence type="predicted"/>
<evidence type="ECO:0000256" key="1">
    <source>
        <dbReference type="SAM" id="SignalP"/>
    </source>
</evidence>
<feature type="signal peptide" evidence="1">
    <location>
        <begin position="1"/>
        <end position="15"/>
    </location>
</feature>
<dbReference type="Proteomes" id="UP001372834">
    <property type="component" value="Unassembled WGS sequence"/>
</dbReference>
<evidence type="ECO:0000313" key="2">
    <source>
        <dbReference type="EMBL" id="KAK6639381.1"/>
    </source>
</evidence>
<gene>
    <name evidence="2" type="ORF">RUM43_007654</name>
</gene>
<feature type="chain" id="PRO_5042838487" evidence="1">
    <location>
        <begin position="16"/>
        <end position="94"/>
    </location>
</feature>
<evidence type="ECO:0000313" key="3">
    <source>
        <dbReference type="Proteomes" id="UP001372834"/>
    </source>
</evidence>
<keyword evidence="1" id="KW-0732">Signal</keyword>